<dbReference type="RefSeq" id="XP_075085104.1">
    <property type="nucleotide sequence ID" value="XM_075229003.1"/>
</dbReference>
<reference evidence="2" key="2">
    <citation type="submission" date="2025-08" db="UniProtKB">
        <authorList>
            <consortium name="RefSeq"/>
        </authorList>
    </citation>
    <scope>IDENTIFICATION</scope>
    <source>
        <tissue evidence="2">Leaf</tissue>
    </source>
</reference>
<name>A0AC58SJH3_TOBAC</name>
<gene>
    <name evidence="2" type="primary">LOC142168334</name>
</gene>
<sequence length="236" mass="27580">MEDVCKSLELKQWWWFRANDTLWRKFLTVKYCQRSHPISKKWASSQSQTWKKMMTNKKEAEIHIQWRLHSGNSSSWWDNWLGTSHLASYSLQGGRPGNITVSEFWSSCTWDIQKLNNIAHAHMIPTILQVPIYHILQVPDKAIWKPTTVGYFTCASAWNVVRKKGPTLLTNRTIWHKKIPFKWSFCLWRSLRNKLPANDKVEVFGPPTVNRCVCCITAQAESVHHIFSIGHFAKTV</sequence>
<proteinExistence type="predicted"/>
<protein>
    <submittedName>
        <fullName evidence="2">Uncharacterized protein LOC142168334</fullName>
    </submittedName>
</protein>
<reference evidence="1" key="1">
    <citation type="journal article" date="2014" name="Nat. Commun.">
        <title>The tobacco genome sequence and its comparison with those of tomato and potato.</title>
        <authorList>
            <person name="Sierro N."/>
            <person name="Battey J.N."/>
            <person name="Ouadi S."/>
            <person name="Bakaher N."/>
            <person name="Bovet L."/>
            <person name="Willig A."/>
            <person name="Goepfert S."/>
            <person name="Peitsch M.C."/>
            <person name="Ivanov N.V."/>
        </authorList>
    </citation>
    <scope>NUCLEOTIDE SEQUENCE [LARGE SCALE GENOMIC DNA]</scope>
</reference>
<dbReference type="Proteomes" id="UP000790787">
    <property type="component" value="Chromosome 13"/>
</dbReference>
<accession>A0AC58SJH3</accession>
<organism evidence="1 2">
    <name type="scientific">Nicotiana tabacum</name>
    <name type="common">Common tobacco</name>
    <dbReference type="NCBI Taxonomy" id="4097"/>
    <lineage>
        <taxon>Eukaryota</taxon>
        <taxon>Viridiplantae</taxon>
        <taxon>Streptophyta</taxon>
        <taxon>Embryophyta</taxon>
        <taxon>Tracheophyta</taxon>
        <taxon>Spermatophyta</taxon>
        <taxon>Magnoliopsida</taxon>
        <taxon>eudicotyledons</taxon>
        <taxon>Gunneridae</taxon>
        <taxon>Pentapetalae</taxon>
        <taxon>asterids</taxon>
        <taxon>lamiids</taxon>
        <taxon>Solanales</taxon>
        <taxon>Solanaceae</taxon>
        <taxon>Nicotianoideae</taxon>
        <taxon>Nicotianeae</taxon>
        <taxon>Nicotiana</taxon>
    </lineage>
</organism>
<keyword evidence="1" id="KW-1185">Reference proteome</keyword>
<evidence type="ECO:0000313" key="1">
    <source>
        <dbReference type="Proteomes" id="UP000790787"/>
    </source>
</evidence>
<evidence type="ECO:0000313" key="2">
    <source>
        <dbReference type="RefSeq" id="XP_075085104.1"/>
    </source>
</evidence>